<evidence type="ECO:0008006" key="3">
    <source>
        <dbReference type="Google" id="ProtNLM"/>
    </source>
</evidence>
<dbReference type="AlphaFoldDB" id="A0A1T5E7S3"/>
<name>A0A1T5E7S3_9FLAO</name>
<reference evidence="2" key="1">
    <citation type="submission" date="2017-02" db="EMBL/GenBank/DDBJ databases">
        <authorList>
            <person name="Varghese N."/>
            <person name="Submissions S."/>
        </authorList>
    </citation>
    <scope>NUCLEOTIDE SEQUENCE [LARGE SCALE GENOMIC DNA]</scope>
    <source>
        <strain evidence="2">DSM 23546</strain>
    </source>
</reference>
<dbReference type="EMBL" id="FUYL01000011">
    <property type="protein sequence ID" value="SKB79856.1"/>
    <property type="molecule type" value="Genomic_DNA"/>
</dbReference>
<evidence type="ECO:0000313" key="1">
    <source>
        <dbReference type="EMBL" id="SKB79856.1"/>
    </source>
</evidence>
<dbReference type="Proteomes" id="UP000190339">
    <property type="component" value="Unassembled WGS sequence"/>
</dbReference>
<gene>
    <name evidence="1" type="ORF">SAMN05660866_03365</name>
</gene>
<sequence length="424" mass="49581">MKNSFILLFTFLSLSAYTQNKLEYLKNNRIDLSSSEFNFPDKEFNIIGFGGYHGSSKIEDVEIELLTSLSKNKSIKYYLPETDYSIAHFFNQYLKTGDTILLKDLVTVYGIRVPQERTIEVYEKWKKLKKLNDKLPKKEKLNVVGIDIQVNYKYVSKYILEVVKESKSEPKAIQAIQAIREMVTIDTTSYNLGDLSYAYKVLKSFVTDYENNRSLYEKNIIKKSNFKHIIKNLNISFDFSNQYRDRDNVMYENYLSLDAIHNFKTQPQFLRMGFSHIEKSREGQDGYPYFFTRLIENKIYDKNKVISIIGYYTDSKVVWDELYDDQGNYKGYTVEAGFGIGDYQKEYFRGIQNLKDAKLSDRTLFKLNKTNSPYLLNEPDLIEVIMEDEKSNGDAVKGMSPLDFLDYAILISNSKESTPIFEMK</sequence>
<accession>A0A1T5E7S3</accession>
<dbReference type="SUPFAM" id="SSF159501">
    <property type="entry name" value="EreA/ChaN-like"/>
    <property type="match status" value="1"/>
</dbReference>
<organism evidence="1 2">
    <name type="scientific">Maribacter arcticus</name>
    <dbReference type="NCBI Taxonomy" id="561365"/>
    <lineage>
        <taxon>Bacteria</taxon>
        <taxon>Pseudomonadati</taxon>
        <taxon>Bacteroidota</taxon>
        <taxon>Flavobacteriia</taxon>
        <taxon>Flavobacteriales</taxon>
        <taxon>Flavobacteriaceae</taxon>
        <taxon>Maribacter</taxon>
    </lineage>
</organism>
<dbReference type="STRING" id="561365.SAMN05660866_03365"/>
<dbReference type="RefSeq" id="WP_079513957.1">
    <property type="nucleotide sequence ID" value="NZ_FUYL01000011.1"/>
</dbReference>
<protein>
    <recommendedName>
        <fullName evidence="3">Erythromycin esterase homolog</fullName>
    </recommendedName>
</protein>
<proteinExistence type="predicted"/>
<keyword evidence="2" id="KW-1185">Reference proteome</keyword>
<evidence type="ECO:0000313" key="2">
    <source>
        <dbReference type="Proteomes" id="UP000190339"/>
    </source>
</evidence>
<dbReference type="OrthoDB" id="1112626at2"/>